<dbReference type="InterPro" id="IPR006311">
    <property type="entry name" value="TAT_signal"/>
</dbReference>
<comment type="function">
    <text evidence="13">Involved in the recovery of exogenous heme iron. Extracts iron from heme while preserving the protoporphyrin ring intact.</text>
</comment>
<dbReference type="GO" id="GO:0004601">
    <property type="term" value="F:peroxidase activity"/>
    <property type="evidence" value="ECO:0007669"/>
    <property type="project" value="UniProtKB-KW"/>
</dbReference>
<dbReference type="InterPro" id="IPR048328">
    <property type="entry name" value="Dyp_perox_C"/>
</dbReference>
<keyword evidence="4 13" id="KW-0479">Metal-binding</keyword>
<evidence type="ECO:0000256" key="2">
    <source>
        <dbReference type="ARBA" id="ARBA00022559"/>
    </source>
</evidence>
<dbReference type="PROSITE" id="PS51257">
    <property type="entry name" value="PROKAR_LIPOPROTEIN"/>
    <property type="match status" value="1"/>
</dbReference>
<comment type="catalytic activity">
    <reaction evidence="12">
        <text>heme b + 2 H(+) = protoporphyrin IX + Fe(2+)</text>
        <dbReference type="Rhea" id="RHEA:22584"/>
        <dbReference type="ChEBI" id="CHEBI:15378"/>
        <dbReference type="ChEBI" id="CHEBI:29033"/>
        <dbReference type="ChEBI" id="CHEBI:57306"/>
        <dbReference type="ChEBI" id="CHEBI:60344"/>
        <dbReference type="EC" id="4.98.1.1"/>
    </reaction>
    <physiologicalReaction direction="left-to-right" evidence="12">
        <dbReference type="Rhea" id="RHEA:22585"/>
    </physiologicalReaction>
</comment>
<dbReference type="InterPro" id="IPR006313">
    <property type="entry name" value="EfeB/EfeN"/>
</dbReference>
<feature type="region of interest" description="Disordered" evidence="14">
    <location>
        <begin position="277"/>
        <end position="307"/>
    </location>
</feature>
<dbReference type="PROSITE" id="PS51404">
    <property type="entry name" value="DYP_PEROXIDASE"/>
    <property type="match status" value="1"/>
</dbReference>
<keyword evidence="6 13" id="KW-0560">Oxidoreductase</keyword>
<dbReference type="GO" id="GO:0033212">
    <property type="term" value="P:iron import into cell"/>
    <property type="evidence" value="ECO:0007669"/>
    <property type="project" value="InterPro"/>
</dbReference>
<dbReference type="PROSITE" id="PS51318">
    <property type="entry name" value="TAT"/>
    <property type="match status" value="1"/>
</dbReference>
<organism evidence="17 18">
    <name type="scientific">Corynebacterium gerontici</name>
    <dbReference type="NCBI Taxonomy" id="2079234"/>
    <lineage>
        <taxon>Bacteria</taxon>
        <taxon>Bacillati</taxon>
        <taxon>Actinomycetota</taxon>
        <taxon>Actinomycetes</taxon>
        <taxon>Mycobacteriales</taxon>
        <taxon>Corynebacteriaceae</taxon>
        <taxon>Corynebacterium</taxon>
    </lineage>
</organism>
<dbReference type="InterPro" id="IPR011008">
    <property type="entry name" value="Dimeric_a/b-barrel"/>
</dbReference>
<evidence type="ECO:0000256" key="14">
    <source>
        <dbReference type="SAM" id="MobiDB-lite"/>
    </source>
</evidence>
<keyword evidence="8" id="KW-0456">Lyase</keyword>
<dbReference type="Proteomes" id="UP000271587">
    <property type="component" value="Chromosome"/>
</dbReference>
<evidence type="ECO:0000256" key="5">
    <source>
        <dbReference type="ARBA" id="ARBA00022729"/>
    </source>
</evidence>
<evidence type="ECO:0000256" key="6">
    <source>
        <dbReference type="ARBA" id="ARBA00023002"/>
    </source>
</evidence>
<dbReference type="GO" id="GO:0030313">
    <property type="term" value="C:cell envelope"/>
    <property type="evidence" value="ECO:0007669"/>
    <property type="project" value="UniProtKB-SubCell"/>
</dbReference>
<evidence type="ECO:0000256" key="1">
    <source>
        <dbReference type="ARBA" id="ARBA00004196"/>
    </source>
</evidence>
<evidence type="ECO:0000259" key="15">
    <source>
        <dbReference type="Pfam" id="PF04261"/>
    </source>
</evidence>
<evidence type="ECO:0000256" key="4">
    <source>
        <dbReference type="ARBA" id="ARBA00022723"/>
    </source>
</evidence>
<dbReference type="NCBIfam" id="TIGR01413">
    <property type="entry name" value="Dyp_perox_fam"/>
    <property type="match status" value="1"/>
</dbReference>
<evidence type="ECO:0000256" key="11">
    <source>
        <dbReference type="ARBA" id="ARBA00033775"/>
    </source>
</evidence>
<evidence type="ECO:0000256" key="10">
    <source>
        <dbReference type="ARBA" id="ARBA00033771"/>
    </source>
</evidence>
<evidence type="ECO:0000256" key="9">
    <source>
        <dbReference type="ARBA" id="ARBA00025737"/>
    </source>
</evidence>
<evidence type="ECO:0000256" key="12">
    <source>
        <dbReference type="ARBA" id="ARBA00048856"/>
    </source>
</evidence>
<dbReference type="GO" id="GO:0004325">
    <property type="term" value="F:ferrochelatase activity"/>
    <property type="evidence" value="ECO:0007669"/>
    <property type="project" value="UniProtKB-EC"/>
</dbReference>
<proteinExistence type="inferred from homology"/>
<name>A0A3G6J4V1_9CORY</name>
<dbReference type="RefSeq" id="WP_245998879.1">
    <property type="nucleotide sequence ID" value="NZ_CP033897.1"/>
</dbReference>
<feature type="chain" id="PRO_5017847795" description="Deferrochelatase" evidence="13">
    <location>
        <begin position="27"/>
        <end position="411"/>
    </location>
</feature>
<reference evidence="17 18" key="1">
    <citation type="submission" date="2018-11" db="EMBL/GenBank/DDBJ databases">
        <authorList>
            <person name="Kleinhagauer T."/>
            <person name="Glaeser S.P."/>
            <person name="Spergser J."/>
            <person name="Ruckert C."/>
            <person name="Kaempfer P."/>
            <person name="Busse H.-J."/>
        </authorList>
    </citation>
    <scope>NUCLEOTIDE SEQUENCE [LARGE SCALE GENOMIC DNA]</scope>
    <source>
        <strain evidence="17 18">W8</strain>
    </source>
</reference>
<dbReference type="InterPro" id="IPR006314">
    <property type="entry name" value="Dyp_peroxidase"/>
</dbReference>
<keyword evidence="18" id="KW-1185">Reference proteome</keyword>
<keyword evidence="2 13" id="KW-0575">Peroxidase</keyword>
<dbReference type="SUPFAM" id="SSF54909">
    <property type="entry name" value="Dimeric alpha+beta barrel"/>
    <property type="match status" value="1"/>
</dbReference>
<dbReference type="GO" id="GO:0046872">
    <property type="term" value="F:metal ion binding"/>
    <property type="evidence" value="ECO:0007669"/>
    <property type="project" value="UniProtKB-KW"/>
</dbReference>
<accession>A0A3G6J4V1</accession>
<protein>
    <recommendedName>
        <fullName evidence="10 13">Deferrochelatase</fullName>
        <ecNumber evidence="13">1.11.1.-</ecNumber>
    </recommendedName>
    <alternativeName>
        <fullName evidence="11 13">Peroxidase EfeB</fullName>
    </alternativeName>
</protein>
<dbReference type="EMBL" id="CP033897">
    <property type="protein sequence ID" value="AZA11074.1"/>
    <property type="molecule type" value="Genomic_DNA"/>
</dbReference>
<feature type="domain" description="Dyp-type peroxidase C-terminal" evidence="16">
    <location>
        <begin position="214"/>
        <end position="394"/>
    </location>
</feature>
<evidence type="ECO:0000256" key="8">
    <source>
        <dbReference type="ARBA" id="ARBA00023239"/>
    </source>
</evidence>
<keyword evidence="7 13" id="KW-0408">Iron</keyword>
<evidence type="ECO:0000313" key="17">
    <source>
        <dbReference type="EMBL" id="AZA11074.1"/>
    </source>
</evidence>
<dbReference type="KEGG" id="cgk:CGERO_03780"/>
<evidence type="ECO:0000313" key="18">
    <source>
        <dbReference type="Proteomes" id="UP000271587"/>
    </source>
</evidence>
<evidence type="ECO:0000256" key="7">
    <source>
        <dbReference type="ARBA" id="ARBA00023004"/>
    </source>
</evidence>
<dbReference type="GO" id="GO:0005829">
    <property type="term" value="C:cytosol"/>
    <property type="evidence" value="ECO:0007669"/>
    <property type="project" value="TreeGrafter"/>
</dbReference>
<dbReference type="PANTHER" id="PTHR30521:SF4">
    <property type="entry name" value="DEFERROCHELATASE"/>
    <property type="match status" value="1"/>
</dbReference>
<keyword evidence="3 13" id="KW-0349">Heme</keyword>
<dbReference type="PANTHER" id="PTHR30521">
    <property type="entry name" value="DEFERROCHELATASE/PEROXIDASE"/>
    <property type="match status" value="1"/>
</dbReference>
<dbReference type="NCBIfam" id="TIGR01412">
    <property type="entry name" value="tat_substr_1"/>
    <property type="match status" value="1"/>
</dbReference>
<evidence type="ECO:0000259" key="16">
    <source>
        <dbReference type="Pfam" id="PF20628"/>
    </source>
</evidence>
<dbReference type="InterPro" id="IPR048327">
    <property type="entry name" value="Dyp_perox_N"/>
</dbReference>
<feature type="signal peptide" evidence="13">
    <location>
        <begin position="1"/>
        <end position="26"/>
    </location>
</feature>
<evidence type="ECO:0000256" key="13">
    <source>
        <dbReference type="RuleBase" id="RU365017"/>
    </source>
</evidence>
<dbReference type="EC" id="1.11.1.-" evidence="13"/>
<evidence type="ECO:0000256" key="3">
    <source>
        <dbReference type="ARBA" id="ARBA00022617"/>
    </source>
</evidence>
<comment type="cofactor">
    <cofactor evidence="13">
        <name>heme b</name>
        <dbReference type="ChEBI" id="CHEBI:60344"/>
    </cofactor>
    <text evidence="13">Binds 1 heme b (iron(II)-protoporphyrin IX) group non-covalently per subunit.</text>
</comment>
<dbReference type="Pfam" id="PF20628">
    <property type="entry name" value="Dyp_perox_C"/>
    <property type="match status" value="1"/>
</dbReference>
<sequence length="411" mass="45481" precursor="true">MTPRLSRRTFLTTAGALGAIAAGATACSTEATKRSTSNVVDFHGEHQAGITTKQQDHLHFASFDVITEDREKLQDLLKEWTEIARRMCRGELAEPGAMEDTGQAQVPDDSGEAYDLPASNLTVTVGFGPSLFDDRFGFKRVRPKELTPLPHFSGDLTRKEISNGDLCVQACADNPQVAVHAVRNLARVGAGIVAVRWSQLGFGHASATTRDQQTPRNLFGFKDGTNNIKAEDQETLDQYVWVRDADSWMDGGTYLIARRIRMLIENWDRQVLREQEGTFGREKRSGAPLGASDEFDPLPLESKDERGEPLVPLDAHSRLASPAENAGQHMLRRAYNFTDGSDGFGHLDAGLFFIAMVAAPSESFIPIQSKLAKNDRLNEYVRYESSSIFAIPPGLRDEQDYFGRTLFEARA</sequence>
<gene>
    <name evidence="17" type="primary">efeN1</name>
    <name evidence="17" type="ORF">CGERO_03780</name>
</gene>
<comment type="similarity">
    <text evidence="9 13">Belongs to the DyP-type peroxidase family.</text>
</comment>
<dbReference type="AlphaFoldDB" id="A0A3G6J4V1"/>
<feature type="domain" description="Dyp-type peroxidase N-terminal" evidence="15">
    <location>
        <begin position="47"/>
        <end position="202"/>
    </location>
</feature>
<dbReference type="Pfam" id="PF04261">
    <property type="entry name" value="Dyp_perox_N"/>
    <property type="match status" value="1"/>
</dbReference>
<keyword evidence="5 13" id="KW-0732">Signal</keyword>
<comment type="subcellular location">
    <subcellularLocation>
        <location evidence="1">Cell envelope</location>
    </subcellularLocation>
</comment>
<dbReference type="GO" id="GO:0020037">
    <property type="term" value="F:heme binding"/>
    <property type="evidence" value="ECO:0007669"/>
    <property type="project" value="InterPro"/>
</dbReference>